<dbReference type="AlphaFoldDB" id="A0A916RLN2"/>
<name>A0A916RLN2_9BACT</name>
<gene>
    <name evidence="2" type="ORF">GCM10011507_07360</name>
</gene>
<dbReference type="SUPFAM" id="SSF49452">
    <property type="entry name" value="Starch-binding domain-like"/>
    <property type="match status" value="1"/>
</dbReference>
<accession>A0A916RLN2</accession>
<feature type="chain" id="PRO_5037932177" description="Carboxypeptidase regulatory-like domain-containing protein" evidence="1">
    <location>
        <begin position="19"/>
        <end position="551"/>
    </location>
</feature>
<sequence length="551" mass="58560">MLPITMKFWLRCCGLMLALSPFGPPLRGQMDGIGYAQSSTGTNAAPVNVTGTVVNANTGSPIARVLVQLGGRAILTDHEGKFEFDQFSETNAMLRVTKPGYYFSLEPRNDGSHMLSSADLSAPLTLRLYPEALLTGTVTAPDGTPLSGVSINAMRIVFDAGGHRWEPISQMSRTNGRGEFRIPVPAGEYKLRTFYAMNQPEQGDIVIPLIFPQTASSTTSNLIKLGSGEEQHVDLHPFVGTAHAVWLSAESSTQGIPSIQVHTANGGAFQVGAQSESVGGDLFKLELPDGSYTLSATKYSPDGVQFAETNVTVAGHDVSGAVLRFQPVPTVPLEIQVNSATSDNASATVPPNPYLLGLILQSESEDMTAGMIGPTQKDGSFGFRASPGTYRLVARNTGSPWYVESATYGDRDLLRQDIEIAPGGGGQPIELMVSNQTGTLSGRVSVNGAAGRSWIYLIPTTPSLIPVVRLMSYADNRVSIGGMSSDLSGSYTARLAPGSYQVVAFSQMHEADFSNPDTLAPYASHVRTVTIHAGDKATLDLDAVTDEEIKP</sequence>
<evidence type="ECO:0000313" key="3">
    <source>
        <dbReference type="Proteomes" id="UP000648801"/>
    </source>
</evidence>
<evidence type="ECO:0000256" key="1">
    <source>
        <dbReference type="SAM" id="SignalP"/>
    </source>
</evidence>
<dbReference type="EMBL" id="BMJB01000001">
    <property type="protein sequence ID" value="GGA58514.1"/>
    <property type="molecule type" value="Genomic_DNA"/>
</dbReference>
<reference evidence="2" key="2">
    <citation type="submission" date="2020-09" db="EMBL/GenBank/DDBJ databases">
        <authorList>
            <person name="Sun Q."/>
            <person name="Zhou Y."/>
        </authorList>
    </citation>
    <scope>NUCLEOTIDE SEQUENCE</scope>
    <source>
        <strain evidence="2">CGMCC 1.15447</strain>
    </source>
</reference>
<feature type="signal peptide" evidence="1">
    <location>
        <begin position="1"/>
        <end position="18"/>
    </location>
</feature>
<keyword evidence="3" id="KW-1185">Reference proteome</keyword>
<comment type="caution">
    <text evidence="2">The sequence shown here is derived from an EMBL/GenBank/DDBJ whole genome shotgun (WGS) entry which is preliminary data.</text>
</comment>
<proteinExistence type="predicted"/>
<dbReference type="Gene3D" id="2.60.40.1120">
    <property type="entry name" value="Carboxypeptidase-like, regulatory domain"/>
    <property type="match status" value="1"/>
</dbReference>
<reference evidence="2" key="1">
    <citation type="journal article" date="2014" name="Int. J. Syst. Evol. Microbiol.">
        <title>Complete genome sequence of Corynebacterium casei LMG S-19264T (=DSM 44701T), isolated from a smear-ripened cheese.</title>
        <authorList>
            <consortium name="US DOE Joint Genome Institute (JGI-PGF)"/>
            <person name="Walter F."/>
            <person name="Albersmeier A."/>
            <person name="Kalinowski J."/>
            <person name="Ruckert C."/>
        </authorList>
    </citation>
    <scope>NUCLEOTIDE SEQUENCE</scope>
    <source>
        <strain evidence="2">CGMCC 1.15447</strain>
    </source>
</reference>
<dbReference type="GO" id="GO:0030246">
    <property type="term" value="F:carbohydrate binding"/>
    <property type="evidence" value="ECO:0007669"/>
    <property type="project" value="InterPro"/>
</dbReference>
<dbReference type="InterPro" id="IPR008969">
    <property type="entry name" value="CarboxyPept-like_regulatory"/>
</dbReference>
<keyword evidence="1" id="KW-0732">Signal</keyword>
<evidence type="ECO:0008006" key="4">
    <source>
        <dbReference type="Google" id="ProtNLM"/>
    </source>
</evidence>
<dbReference type="SUPFAM" id="SSF49464">
    <property type="entry name" value="Carboxypeptidase regulatory domain-like"/>
    <property type="match status" value="1"/>
</dbReference>
<dbReference type="InterPro" id="IPR013784">
    <property type="entry name" value="Carb-bd-like_fold"/>
</dbReference>
<dbReference type="Proteomes" id="UP000648801">
    <property type="component" value="Unassembled WGS sequence"/>
</dbReference>
<protein>
    <recommendedName>
        <fullName evidence="4">Carboxypeptidase regulatory-like domain-containing protein</fullName>
    </recommendedName>
</protein>
<organism evidence="2 3">
    <name type="scientific">Edaphobacter acidisoli</name>
    <dbReference type="NCBI Taxonomy" id="2040573"/>
    <lineage>
        <taxon>Bacteria</taxon>
        <taxon>Pseudomonadati</taxon>
        <taxon>Acidobacteriota</taxon>
        <taxon>Terriglobia</taxon>
        <taxon>Terriglobales</taxon>
        <taxon>Acidobacteriaceae</taxon>
        <taxon>Edaphobacter</taxon>
    </lineage>
</organism>
<evidence type="ECO:0000313" key="2">
    <source>
        <dbReference type="EMBL" id="GGA58514.1"/>
    </source>
</evidence>